<dbReference type="OrthoDB" id="490569at2"/>
<protein>
    <submittedName>
        <fullName evidence="4">DUF2059 domain-containing protein</fullName>
    </submittedName>
</protein>
<dbReference type="EMBL" id="QQAH01000023">
    <property type="protein sequence ID" value="RDD79911.1"/>
    <property type="molecule type" value="Genomic_DNA"/>
</dbReference>
<evidence type="ECO:0000256" key="1">
    <source>
        <dbReference type="SAM" id="MobiDB-lite"/>
    </source>
</evidence>
<comment type="caution">
    <text evidence="4">The sequence shown here is derived from an EMBL/GenBank/DDBJ whole genome shotgun (WGS) entry which is preliminary data.</text>
</comment>
<feature type="chain" id="PRO_5016810224" evidence="2">
    <location>
        <begin position="25"/>
        <end position="176"/>
    </location>
</feature>
<dbReference type="Pfam" id="PF09832">
    <property type="entry name" value="DUF2059"/>
    <property type="match status" value="1"/>
</dbReference>
<dbReference type="Proteomes" id="UP000253782">
    <property type="component" value="Unassembled WGS sequence"/>
</dbReference>
<proteinExistence type="predicted"/>
<dbReference type="InterPro" id="IPR018637">
    <property type="entry name" value="DUF2059"/>
</dbReference>
<name>A0A369UH71_9GAMM</name>
<evidence type="ECO:0000256" key="2">
    <source>
        <dbReference type="SAM" id="SignalP"/>
    </source>
</evidence>
<feature type="region of interest" description="Disordered" evidence="1">
    <location>
        <begin position="150"/>
        <end position="176"/>
    </location>
</feature>
<feature type="compositionally biased region" description="Low complexity" evidence="1">
    <location>
        <begin position="155"/>
        <end position="176"/>
    </location>
</feature>
<dbReference type="RefSeq" id="WP_114847291.1">
    <property type="nucleotide sequence ID" value="NZ_JBHSPE010000005.1"/>
</dbReference>
<reference evidence="4 5" key="1">
    <citation type="submission" date="2018-07" db="EMBL/GenBank/DDBJ databases">
        <title>Dyella tabacisoli L4-6T, whole genome shotgun sequence.</title>
        <authorList>
            <person name="Zhou X.-K."/>
            <person name="Li W.-J."/>
            <person name="Duan Y.-Q."/>
        </authorList>
    </citation>
    <scope>NUCLEOTIDE SEQUENCE [LARGE SCALE GENOMIC DNA]</scope>
    <source>
        <strain evidence="4 5">L4-6</strain>
    </source>
</reference>
<feature type="signal peptide" evidence="2">
    <location>
        <begin position="1"/>
        <end position="24"/>
    </location>
</feature>
<dbReference type="AlphaFoldDB" id="A0A369UH71"/>
<keyword evidence="2" id="KW-0732">Signal</keyword>
<accession>A0A369UH71</accession>
<evidence type="ECO:0000259" key="3">
    <source>
        <dbReference type="Pfam" id="PF09832"/>
    </source>
</evidence>
<feature type="domain" description="DUF2059" evidence="3">
    <location>
        <begin position="78"/>
        <end position="134"/>
    </location>
</feature>
<evidence type="ECO:0000313" key="4">
    <source>
        <dbReference type="EMBL" id="RDD79911.1"/>
    </source>
</evidence>
<evidence type="ECO:0000313" key="5">
    <source>
        <dbReference type="Proteomes" id="UP000253782"/>
    </source>
</evidence>
<keyword evidence="5" id="KW-1185">Reference proteome</keyword>
<gene>
    <name evidence="4" type="ORF">DVJ77_19950</name>
</gene>
<sequence>MTIHPWTKYGAGLMLAVCAGQAIAAQPSEDQVRQLMDAVGVGKMLSQMNGRMATIMQQSLPCVPGSYWQGFVDANGTQQLIGRMIPIYQRNFTAEDVDGLLKFYRSPLGQKVIAKMPETMAEGMQVGNQWGQERGKEMILQLQQKGTLGADGRCPATAAPANTQPQKPAAPAKGKR</sequence>
<organism evidence="4 5">
    <name type="scientific">Dyella tabacisoli</name>
    <dbReference type="NCBI Taxonomy" id="2282381"/>
    <lineage>
        <taxon>Bacteria</taxon>
        <taxon>Pseudomonadati</taxon>
        <taxon>Pseudomonadota</taxon>
        <taxon>Gammaproteobacteria</taxon>
        <taxon>Lysobacterales</taxon>
        <taxon>Rhodanobacteraceae</taxon>
        <taxon>Dyella</taxon>
    </lineage>
</organism>